<name>A0AAW1KJW6_POPJA</name>
<dbReference type="Proteomes" id="UP001458880">
    <property type="component" value="Unassembled WGS sequence"/>
</dbReference>
<protein>
    <submittedName>
        <fullName evidence="1">Uncharacterized protein</fullName>
    </submittedName>
</protein>
<comment type="caution">
    <text evidence="1">The sequence shown here is derived from an EMBL/GenBank/DDBJ whole genome shotgun (WGS) entry which is preliminary data.</text>
</comment>
<evidence type="ECO:0000313" key="1">
    <source>
        <dbReference type="EMBL" id="KAK9720485.1"/>
    </source>
</evidence>
<evidence type="ECO:0000313" key="2">
    <source>
        <dbReference type="Proteomes" id="UP001458880"/>
    </source>
</evidence>
<keyword evidence="2" id="KW-1185">Reference proteome</keyword>
<dbReference type="EMBL" id="JASPKY010000210">
    <property type="protein sequence ID" value="KAK9720485.1"/>
    <property type="molecule type" value="Genomic_DNA"/>
</dbReference>
<accession>A0AAW1KJW6</accession>
<organism evidence="1 2">
    <name type="scientific">Popillia japonica</name>
    <name type="common">Japanese beetle</name>
    <dbReference type="NCBI Taxonomy" id="7064"/>
    <lineage>
        <taxon>Eukaryota</taxon>
        <taxon>Metazoa</taxon>
        <taxon>Ecdysozoa</taxon>
        <taxon>Arthropoda</taxon>
        <taxon>Hexapoda</taxon>
        <taxon>Insecta</taxon>
        <taxon>Pterygota</taxon>
        <taxon>Neoptera</taxon>
        <taxon>Endopterygota</taxon>
        <taxon>Coleoptera</taxon>
        <taxon>Polyphaga</taxon>
        <taxon>Scarabaeiformia</taxon>
        <taxon>Scarabaeidae</taxon>
        <taxon>Rutelinae</taxon>
        <taxon>Popillia</taxon>
    </lineage>
</organism>
<sequence length="73" mass="8161">MPSATSFDLYIIEVVDRVLPPELAGMLRMVILGSPPPQPAPEGITHRRVGAIDIFYRMEEADLVVVWVTSPLW</sequence>
<gene>
    <name evidence="1" type="ORF">QE152_g22039</name>
</gene>
<proteinExistence type="predicted"/>
<reference evidence="1 2" key="1">
    <citation type="journal article" date="2024" name="BMC Genomics">
        <title>De novo assembly and annotation of Popillia japonica's genome with initial clues to its potential as an invasive pest.</title>
        <authorList>
            <person name="Cucini C."/>
            <person name="Boschi S."/>
            <person name="Funari R."/>
            <person name="Cardaioli E."/>
            <person name="Iannotti N."/>
            <person name="Marturano G."/>
            <person name="Paoli F."/>
            <person name="Bruttini M."/>
            <person name="Carapelli A."/>
            <person name="Frati F."/>
            <person name="Nardi F."/>
        </authorList>
    </citation>
    <scope>NUCLEOTIDE SEQUENCE [LARGE SCALE GENOMIC DNA]</scope>
    <source>
        <strain evidence="1">DMR45628</strain>
    </source>
</reference>
<dbReference type="AlphaFoldDB" id="A0AAW1KJW6"/>